<dbReference type="SUPFAM" id="SSF82657">
    <property type="entry name" value="BolA-like"/>
    <property type="match status" value="1"/>
</dbReference>
<sequence>MFSAVIRRVVQPSLRQARPYTHTQSVASSSSSFSSKLEKGEQEIYDKLSERFQPSELLVQDVSGGCGTFYAITIASTAFKGIPVVKQHRLVNEVLKKEIEGIHGLQVRTWFPTIHLIC</sequence>
<dbReference type="Pfam" id="PF01722">
    <property type="entry name" value="BolA"/>
    <property type="match status" value="1"/>
</dbReference>
<dbReference type="InterPro" id="IPR002634">
    <property type="entry name" value="BolA"/>
</dbReference>
<dbReference type="Proteomes" id="UP001201163">
    <property type="component" value="Unassembled WGS sequence"/>
</dbReference>
<dbReference type="PANTHER" id="PTHR46188:SF1">
    <property type="entry name" value="BOLA-LIKE PROTEIN 3"/>
    <property type="match status" value="1"/>
</dbReference>
<name>A0AAD4Q8B3_9AGAM</name>
<evidence type="ECO:0000256" key="2">
    <source>
        <dbReference type="RuleBase" id="RU003860"/>
    </source>
</evidence>
<keyword evidence="4" id="KW-1185">Reference proteome</keyword>
<proteinExistence type="inferred from homology"/>
<reference evidence="3" key="1">
    <citation type="submission" date="2022-01" db="EMBL/GenBank/DDBJ databases">
        <title>Comparative genomics reveals a dynamic genome evolution in the ectomycorrhizal milk-cap (Lactarius) mushrooms.</title>
        <authorList>
            <consortium name="DOE Joint Genome Institute"/>
            <person name="Lebreton A."/>
            <person name="Tang N."/>
            <person name="Kuo A."/>
            <person name="LaButti K."/>
            <person name="Drula E."/>
            <person name="Barry K."/>
            <person name="Clum A."/>
            <person name="Lipzen A."/>
            <person name="Mousain D."/>
            <person name="Ng V."/>
            <person name="Wang R."/>
            <person name="Wang X."/>
            <person name="Dai Y."/>
            <person name="Henrissat B."/>
            <person name="Grigoriev I.V."/>
            <person name="Guerin-Laguette A."/>
            <person name="Yu F."/>
            <person name="Martin F.M."/>
        </authorList>
    </citation>
    <scope>NUCLEOTIDE SEQUENCE</scope>
    <source>
        <strain evidence="3">QP</strain>
    </source>
</reference>
<protein>
    <submittedName>
        <fullName evidence="3">Bola-like protein</fullName>
    </submittedName>
</protein>
<dbReference type="AlphaFoldDB" id="A0AAD4Q8B3"/>
<comment type="caution">
    <text evidence="3">The sequence shown here is derived from an EMBL/GenBank/DDBJ whole genome shotgun (WGS) entry which is preliminary data.</text>
</comment>
<gene>
    <name evidence="3" type="ORF">EDB92DRAFT_1880015</name>
</gene>
<dbReference type="EMBL" id="JAKELL010000055">
    <property type="protein sequence ID" value="KAH8986363.1"/>
    <property type="molecule type" value="Genomic_DNA"/>
</dbReference>
<evidence type="ECO:0000313" key="3">
    <source>
        <dbReference type="EMBL" id="KAH8986363.1"/>
    </source>
</evidence>
<dbReference type="Gene3D" id="3.10.20.90">
    <property type="entry name" value="Phosphatidylinositol 3-kinase Catalytic Subunit, Chain A, domain 1"/>
    <property type="match status" value="1"/>
</dbReference>
<evidence type="ECO:0000256" key="1">
    <source>
        <dbReference type="ARBA" id="ARBA00005578"/>
    </source>
</evidence>
<dbReference type="InterPro" id="IPR052275">
    <property type="entry name" value="Mt_Fe-S_assembly_factor"/>
</dbReference>
<dbReference type="InterPro" id="IPR036065">
    <property type="entry name" value="BolA-like_sf"/>
</dbReference>
<evidence type="ECO:0000313" key="4">
    <source>
        <dbReference type="Proteomes" id="UP001201163"/>
    </source>
</evidence>
<accession>A0AAD4Q8B3</accession>
<organism evidence="3 4">
    <name type="scientific">Lactarius akahatsu</name>
    <dbReference type="NCBI Taxonomy" id="416441"/>
    <lineage>
        <taxon>Eukaryota</taxon>
        <taxon>Fungi</taxon>
        <taxon>Dikarya</taxon>
        <taxon>Basidiomycota</taxon>
        <taxon>Agaricomycotina</taxon>
        <taxon>Agaricomycetes</taxon>
        <taxon>Russulales</taxon>
        <taxon>Russulaceae</taxon>
        <taxon>Lactarius</taxon>
    </lineage>
</organism>
<dbReference type="GO" id="GO:0005759">
    <property type="term" value="C:mitochondrial matrix"/>
    <property type="evidence" value="ECO:0007669"/>
    <property type="project" value="TreeGrafter"/>
</dbReference>
<comment type="similarity">
    <text evidence="1 2">Belongs to the BolA/IbaG family.</text>
</comment>
<dbReference type="PANTHER" id="PTHR46188">
    <property type="entry name" value="BOLA-LIKE PROTEIN 3"/>
    <property type="match status" value="1"/>
</dbReference>